<dbReference type="InterPro" id="IPR016036">
    <property type="entry name" value="Malonyl_transacylase_ACP-bd"/>
</dbReference>
<evidence type="ECO:0000256" key="3">
    <source>
        <dbReference type="ARBA" id="ARBA00022679"/>
    </source>
</evidence>
<dbReference type="PROSITE" id="PS50075">
    <property type="entry name" value="CARRIER"/>
    <property type="match status" value="1"/>
</dbReference>
<evidence type="ECO:0000256" key="8">
    <source>
        <dbReference type="PROSITE-ProRule" id="PRU01363"/>
    </source>
</evidence>
<dbReference type="InterPro" id="IPR013149">
    <property type="entry name" value="ADH-like_C"/>
</dbReference>
<dbReference type="InterPro" id="IPR013968">
    <property type="entry name" value="PKS_KR"/>
</dbReference>
<dbReference type="SUPFAM" id="SSF47336">
    <property type="entry name" value="ACP-like"/>
    <property type="match status" value="1"/>
</dbReference>
<dbReference type="PROSITE" id="PS52004">
    <property type="entry name" value="KS3_2"/>
    <property type="match status" value="1"/>
</dbReference>
<protein>
    <recommendedName>
        <fullName evidence="15">Polyketide synthase</fullName>
    </recommendedName>
</protein>
<evidence type="ECO:0000259" key="11">
    <source>
        <dbReference type="PROSITE" id="PS52004"/>
    </source>
</evidence>
<dbReference type="Gene3D" id="3.40.366.10">
    <property type="entry name" value="Malonyl-Coenzyme A Acyl Carrier Protein, domain 2"/>
    <property type="match status" value="1"/>
</dbReference>
<organism evidence="13 14">
    <name type="scientific">Daldinia eschscholtzii</name>
    <dbReference type="NCBI Taxonomy" id="292717"/>
    <lineage>
        <taxon>Eukaryota</taxon>
        <taxon>Fungi</taxon>
        <taxon>Dikarya</taxon>
        <taxon>Ascomycota</taxon>
        <taxon>Pezizomycotina</taxon>
        <taxon>Sordariomycetes</taxon>
        <taxon>Xylariomycetidae</taxon>
        <taxon>Xylariales</taxon>
        <taxon>Hypoxylaceae</taxon>
        <taxon>Daldinia</taxon>
    </lineage>
</organism>
<dbReference type="InterPro" id="IPR049552">
    <property type="entry name" value="PKS_DH_N"/>
</dbReference>
<feature type="domain" description="Carrier" evidence="10">
    <location>
        <begin position="2326"/>
        <end position="2404"/>
    </location>
</feature>
<dbReference type="Gene3D" id="3.40.50.720">
    <property type="entry name" value="NAD(P)-binding Rossmann-like Domain"/>
    <property type="match status" value="2"/>
</dbReference>
<dbReference type="InterPro" id="IPR001227">
    <property type="entry name" value="Ac_transferase_dom_sf"/>
</dbReference>
<dbReference type="PANTHER" id="PTHR43775:SF50">
    <property type="entry name" value="HIGHLY REDUCING POLYKETIDE SYNTHASE SRDA"/>
    <property type="match status" value="1"/>
</dbReference>
<evidence type="ECO:0000256" key="6">
    <source>
        <dbReference type="ARBA" id="ARBA00023268"/>
    </source>
</evidence>
<dbReference type="Pfam" id="PF00698">
    <property type="entry name" value="Acyl_transf_1"/>
    <property type="match status" value="1"/>
</dbReference>
<evidence type="ECO:0000259" key="10">
    <source>
        <dbReference type="PROSITE" id="PS50075"/>
    </source>
</evidence>
<dbReference type="SUPFAM" id="SSF50129">
    <property type="entry name" value="GroES-like"/>
    <property type="match status" value="1"/>
</dbReference>
<evidence type="ECO:0000256" key="2">
    <source>
        <dbReference type="ARBA" id="ARBA00022553"/>
    </source>
</evidence>
<dbReference type="InterPro" id="IPR020841">
    <property type="entry name" value="PKS_Beta-ketoAc_synthase_dom"/>
</dbReference>
<evidence type="ECO:0000256" key="5">
    <source>
        <dbReference type="ARBA" id="ARBA00023002"/>
    </source>
</evidence>
<dbReference type="Gene3D" id="3.10.129.110">
    <property type="entry name" value="Polyketide synthase dehydratase"/>
    <property type="match status" value="1"/>
</dbReference>
<name>A0AAX6MIC9_9PEZI</name>
<dbReference type="Gene3D" id="3.90.180.10">
    <property type="entry name" value="Medium-chain alcohol dehydrogenases, catalytic domain"/>
    <property type="match status" value="1"/>
</dbReference>
<dbReference type="EMBL" id="JBANMG010000006">
    <property type="protein sequence ID" value="KAK6952379.1"/>
    <property type="molecule type" value="Genomic_DNA"/>
</dbReference>
<dbReference type="GO" id="GO:0044550">
    <property type="term" value="P:secondary metabolite biosynthetic process"/>
    <property type="evidence" value="ECO:0007669"/>
    <property type="project" value="TreeGrafter"/>
</dbReference>
<dbReference type="Pfam" id="PF08240">
    <property type="entry name" value="ADH_N"/>
    <property type="match status" value="1"/>
</dbReference>
<dbReference type="Pfam" id="PF21089">
    <property type="entry name" value="PKS_DH_N"/>
    <property type="match status" value="1"/>
</dbReference>
<feature type="region of interest" description="N-terminal hotdog fold" evidence="8">
    <location>
        <begin position="956"/>
        <end position="1091"/>
    </location>
</feature>
<dbReference type="SUPFAM" id="SSF51735">
    <property type="entry name" value="NAD(P)-binding Rossmann-fold domains"/>
    <property type="match status" value="2"/>
</dbReference>
<dbReference type="InterPro" id="IPR049551">
    <property type="entry name" value="PKS_DH_C"/>
</dbReference>
<dbReference type="CDD" id="cd00833">
    <property type="entry name" value="PKS"/>
    <property type="match status" value="1"/>
</dbReference>
<dbReference type="Gene3D" id="1.10.1200.10">
    <property type="entry name" value="ACP-like"/>
    <property type="match status" value="1"/>
</dbReference>
<dbReference type="PROSITE" id="PS52019">
    <property type="entry name" value="PKS_MFAS_DH"/>
    <property type="match status" value="1"/>
</dbReference>
<dbReference type="InterPro" id="IPR036291">
    <property type="entry name" value="NAD(P)-bd_dom_sf"/>
</dbReference>
<dbReference type="FunFam" id="3.40.50.720:FF:000209">
    <property type="entry name" value="Polyketide synthase Pks12"/>
    <property type="match status" value="1"/>
</dbReference>
<dbReference type="InterPro" id="IPR057326">
    <property type="entry name" value="KR_dom"/>
</dbReference>
<dbReference type="SMART" id="SM00829">
    <property type="entry name" value="PKS_ER"/>
    <property type="match status" value="1"/>
</dbReference>
<dbReference type="SUPFAM" id="SSF55048">
    <property type="entry name" value="Probable ACP-binding domain of malonyl-CoA ACP transacylase"/>
    <property type="match status" value="1"/>
</dbReference>
<dbReference type="SUPFAM" id="SSF53901">
    <property type="entry name" value="Thiolase-like"/>
    <property type="match status" value="1"/>
</dbReference>
<dbReference type="InterPro" id="IPR042104">
    <property type="entry name" value="PKS_dehydratase_sf"/>
</dbReference>
<feature type="domain" description="Ketosynthase family 3 (KS3)" evidence="11">
    <location>
        <begin position="27"/>
        <end position="450"/>
    </location>
</feature>
<dbReference type="GO" id="GO:0006633">
    <property type="term" value="P:fatty acid biosynthetic process"/>
    <property type="evidence" value="ECO:0007669"/>
    <property type="project" value="InterPro"/>
</dbReference>
<keyword evidence="3" id="KW-0808">Transferase</keyword>
<dbReference type="InterPro" id="IPR020843">
    <property type="entry name" value="ER"/>
</dbReference>
<keyword evidence="14" id="KW-1185">Reference proteome</keyword>
<dbReference type="SMART" id="SM00827">
    <property type="entry name" value="PKS_AT"/>
    <property type="match status" value="1"/>
</dbReference>
<accession>A0AAX6MIC9</accession>
<comment type="caution">
    <text evidence="13">The sequence shown here is derived from an EMBL/GenBank/DDBJ whole genome shotgun (WGS) entry which is preliminary data.</text>
</comment>
<dbReference type="Pfam" id="PF02801">
    <property type="entry name" value="Ketoacyl-synt_C"/>
    <property type="match status" value="1"/>
</dbReference>
<feature type="active site" description="Proton donor; for dehydratase activity" evidence="8">
    <location>
        <position position="1177"/>
    </location>
</feature>
<dbReference type="GO" id="GO:0004312">
    <property type="term" value="F:fatty acid synthase activity"/>
    <property type="evidence" value="ECO:0007669"/>
    <property type="project" value="TreeGrafter"/>
</dbReference>
<keyword evidence="4" id="KW-0521">NADP</keyword>
<dbReference type="Pfam" id="PF00550">
    <property type="entry name" value="PP-binding"/>
    <property type="match status" value="1"/>
</dbReference>
<keyword evidence="1" id="KW-0596">Phosphopantetheine</keyword>
<evidence type="ECO:0000256" key="7">
    <source>
        <dbReference type="ARBA" id="ARBA00023315"/>
    </source>
</evidence>
<dbReference type="SMART" id="SM00826">
    <property type="entry name" value="PKS_DH"/>
    <property type="match status" value="1"/>
</dbReference>
<dbReference type="SUPFAM" id="SSF52151">
    <property type="entry name" value="FabD/lysophospholipase-like"/>
    <property type="match status" value="1"/>
</dbReference>
<keyword evidence="2" id="KW-0597">Phosphoprotein</keyword>
<dbReference type="InterPro" id="IPR020807">
    <property type="entry name" value="PKS_DH"/>
</dbReference>
<dbReference type="Pfam" id="PF14765">
    <property type="entry name" value="PS-DH"/>
    <property type="match status" value="1"/>
</dbReference>
<dbReference type="GO" id="GO:0016491">
    <property type="term" value="F:oxidoreductase activity"/>
    <property type="evidence" value="ECO:0007669"/>
    <property type="project" value="UniProtKB-KW"/>
</dbReference>
<dbReference type="Pfam" id="PF00107">
    <property type="entry name" value="ADH_zinc_N"/>
    <property type="match status" value="1"/>
</dbReference>
<dbReference type="PROSITE" id="PS00606">
    <property type="entry name" value="KS3_1"/>
    <property type="match status" value="1"/>
</dbReference>
<dbReference type="Proteomes" id="UP001369815">
    <property type="component" value="Unassembled WGS sequence"/>
</dbReference>
<dbReference type="Pfam" id="PF16197">
    <property type="entry name" value="KAsynt_C_assoc"/>
    <property type="match status" value="1"/>
</dbReference>
<evidence type="ECO:0000313" key="13">
    <source>
        <dbReference type="EMBL" id="KAK6952379.1"/>
    </source>
</evidence>
<reference evidence="13 14" key="1">
    <citation type="journal article" date="2024" name="Front Chem Biol">
        <title>Unveiling the potential of Daldinia eschscholtzii MFLUCC 19-0629 through bioactivity and bioinformatics studies for enhanced sustainable agriculture production.</title>
        <authorList>
            <person name="Brooks S."/>
            <person name="Weaver J.A."/>
            <person name="Klomchit A."/>
            <person name="Alharthi S.A."/>
            <person name="Onlamun T."/>
            <person name="Nurani R."/>
            <person name="Vong T.K."/>
            <person name="Alberti F."/>
            <person name="Greco C."/>
        </authorList>
    </citation>
    <scope>NUCLEOTIDE SEQUENCE [LARGE SCALE GENOMIC DNA]</scope>
    <source>
        <strain evidence="13">MFLUCC 19-0629</strain>
    </source>
</reference>
<keyword evidence="5" id="KW-0560">Oxidoreductase</keyword>
<dbReference type="SMART" id="SM00825">
    <property type="entry name" value="PKS_KS"/>
    <property type="match status" value="1"/>
</dbReference>
<dbReference type="InterPro" id="IPR049900">
    <property type="entry name" value="PKS_mFAS_DH"/>
</dbReference>
<evidence type="ECO:0000256" key="1">
    <source>
        <dbReference type="ARBA" id="ARBA00022450"/>
    </source>
</evidence>
<dbReference type="InterPro" id="IPR016039">
    <property type="entry name" value="Thiolase-like"/>
</dbReference>
<dbReference type="PANTHER" id="PTHR43775">
    <property type="entry name" value="FATTY ACID SYNTHASE"/>
    <property type="match status" value="1"/>
</dbReference>
<dbReference type="GO" id="GO:0004315">
    <property type="term" value="F:3-oxoacyl-[acyl-carrier-protein] synthase activity"/>
    <property type="evidence" value="ECO:0007669"/>
    <property type="project" value="InterPro"/>
</dbReference>
<dbReference type="InterPro" id="IPR014031">
    <property type="entry name" value="Ketoacyl_synth_C"/>
</dbReference>
<dbReference type="InterPro" id="IPR050091">
    <property type="entry name" value="PKS_NRPS_Biosynth_Enz"/>
</dbReference>
<dbReference type="Gene3D" id="3.40.47.10">
    <property type="match status" value="1"/>
</dbReference>
<keyword evidence="7" id="KW-0012">Acyltransferase</keyword>
<dbReference type="InterPro" id="IPR014043">
    <property type="entry name" value="Acyl_transferase_dom"/>
</dbReference>
<proteinExistence type="predicted"/>
<dbReference type="InterPro" id="IPR016035">
    <property type="entry name" value="Acyl_Trfase/lysoPLipase"/>
</dbReference>
<dbReference type="InterPro" id="IPR014030">
    <property type="entry name" value="Ketoacyl_synth_N"/>
</dbReference>
<dbReference type="Pfam" id="PF00109">
    <property type="entry name" value="ketoacyl-synt"/>
    <property type="match status" value="1"/>
</dbReference>
<feature type="region of interest" description="C-terminal hotdog fold" evidence="8">
    <location>
        <begin position="1109"/>
        <end position="1272"/>
    </location>
</feature>
<gene>
    <name evidence="13" type="ORF">Daesc_006915</name>
</gene>
<dbReference type="Pfam" id="PF08659">
    <property type="entry name" value="KR"/>
    <property type="match status" value="1"/>
</dbReference>
<evidence type="ECO:0000256" key="4">
    <source>
        <dbReference type="ARBA" id="ARBA00022857"/>
    </source>
</evidence>
<dbReference type="InterPro" id="IPR011032">
    <property type="entry name" value="GroES-like_sf"/>
</dbReference>
<dbReference type="Gene3D" id="3.30.70.3290">
    <property type="match status" value="1"/>
</dbReference>
<keyword evidence="6" id="KW-0511">Multifunctional enzyme</keyword>
<evidence type="ECO:0008006" key="15">
    <source>
        <dbReference type="Google" id="ProtNLM"/>
    </source>
</evidence>
<feature type="domain" description="PKS/mFAS DH" evidence="12">
    <location>
        <begin position="956"/>
        <end position="1272"/>
    </location>
</feature>
<dbReference type="InterPro" id="IPR009081">
    <property type="entry name" value="PP-bd_ACP"/>
</dbReference>
<evidence type="ECO:0000256" key="9">
    <source>
        <dbReference type="SAM" id="MobiDB-lite"/>
    </source>
</evidence>
<dbReference type="SMART" id="SM00822">
    <property type="entry name" value="PKS_KR"/>
    <property type="match status" value="1"/>
</dbReference>
<evidence type="ECO:0000259" key="12">
    <source>
        <dbReference type="PROSITE" id="PS52019"/>
    </source>
</evidence>
<evidence type="ECO:0000313" key="14">
    <source>
        <dbReference type="Proteomes" id="UP001369815"/>
    </source>
</evidence>
<dbReference type="InterPro" id="IPR036736">
    <property type="entry name" value="ACP-like_sf"/>
</dbReference>
<feature type="active site" description="Proton acceptor; for dehydratase activity" evidence="8">
    <location>
        <position position="988"/>
    </location>
</feature>
<dbReference type="InterPro" id="IPR032821">
    <property type="entry name" value="PKS_assoc"/>
</dbReference>
<dbReference type="InterPro" id="IPR013154">
    <property type="entry name" value="ADH-like_N"/>
</dbReference>
<feature type="region of interest" description="Disordered" evidence="9">
    <location>
        <begin position="1"/>
        <end position="21"/>
    </location>
</feature>
<dbReference type="InterPro" id="IPR018201">
    <property type="entry name" value="Ketoacyl_synth_AS"/>
</dbReference>
<sequence length="2428" mass="268057">MSYSKPIESLSGSSKSCRDHGDVRQQENLIAIVGIGWRLPGDTADVEKLWQLLLKGQSGHGPVPPSRYNASAFYHPDREHPGSINSSSGYFLDGDPRDFENGFFGISNVEALSMDPQQRKLLEVVFECFESAGTTLEELSGRDVGCYVGNFALDYTVMQLADLELINRYTAAGATPTLLANRISHVFNLKGPSFVTDTGCSSSLYSLHSACVALDLGECEAAVVAGANLIQLPQQQILATKTGIISNSATCRTFDSLADGYGRAEGVGALYLKRLDDAIKHGDPIRAVIRGTAVNSNGRTPGVMQPSSDGQERVMRQAYARAGLSINGTDYVEAHGTGTAVGDPIEVEAISRVFSRDIRPPVLIGSVKTNLGHSEAMSGITSVIKVILAMEKRIIPPTINITTVNPKISNSEPNVEIVREAIHWPKTNCPRASVNSFGFGGANSHAIIEAYSGFNIPYQGRELAGEHYSDDAKSPSRRFIIPVSAFSIPSLNKRVEDLQQLRISSMGTKLGPIAYTMANRRARLQYRSYLLASLSHDSDRLDIQYASQPTNTASNPKLPITFVFGGQGAQWVNMGRGLFNTYKVFRKSIEEQDTCLAPSRVESSWTLVQMLSTHIDVDQPDVSQVFCTAIQVALIDLLADWSIRPNTVIGHSSGEIAAAYAAGHISRREAILLAYYRGIAVSSRRSDAGVTLGAMLAVGSSQHYVLDYVRQLGLVGRVDLACINSPQSVTISGDKEAIRILKDKLDIISLFNREVRTGYIAYHSHHMRDRIGKRYEDMITEYLNVDSELKHPSNRDTRIVMWSTVTGSPLDRTQARQPSHWRKNLENTVLFQSALKGILASEDSCVIEIGPHPVLRVAIEEIRSDVRGSGSAQQDRAQHACTLLRNKDEVRCILDLAGSLFNNGYEPCFDSVNQLQQSEKYVITSLPKYAWNYENVLPWKEPRISIEHRHRRYGRHELLGWQVTGGSGLTLVWRNMISIKDVPWLADHRMRSTILFPAAGFISMVIEAACQAERLLPSDQPSVFLRQVKLFKTFPLPDDGSPIELFTELRRLPLSGTSDSKEWWQFNIESVVEGLHVSHVAGRVACHNGVGSNKGPLAQRRFQLDEDIMEASTVHKWYRRLAEVGMNAGPTFESMEELYLDRMKQTYQAHSKIKLRRGGPNFAVGGREYVAHPTVVDGILQTAFIASTAGNMAKMRCLIPNAIEEIDVITSSAATFDDDSAEGANLWSVRSRAAKTGFAASVTDSELHSPDGEVLLRITKSRIALYQGVDNTELAEPRSPNFRICWKPDTTFLSQPHATKFLGYLHSLKEKQTFKTREMGCVQLAECLDLIVHRRPNGKIALLNITQQDFEQCIDILGPNQHFRRFNEVHWAQLDGNDILRMGVLPKDSSHLYENKPLALQDYDIIVADCSNASYLLAILHASISPETELVLTLPTESVSTVQGWGRPILCFDRESVPPSPKVVSIIKRHVQQPMVSGEVYIVGLDPESRLNHAIYQRFEEEPNISINFIPFSQVNDTPIPLGSSIILSLEGEGEPILDALGAEDLRRLQTLTNSASRLIWITHGNLLRAERPENVLAWGAARAIRMEEPQLKFVMFDFDNASDLSSTASNIFTAFRNTFASDPHDLEYVESKGIVHISRWTPDESLNEIFRQKLYTKPTEKRLEECGPVELSIEEPGQLDTLGFNLQEHPFRDLVSDEVEVEAKCYGMNAKDLYLLRDKFGVQRPSCSLEFSGVVRRIGPNTKSLRVGDRVAVVAAGRYGNFDIVPEWACAKLLPTEDFQSTCTLLLCFTTALYAINHLARLRPGESILIHSATGGVGQAAIQIAKRAGATIFATAGTQEKRDWLTNTYGIPRTHIFSSRDLSFLSDILNATDQRGVDVVLNSLTGDLLHASLKTLAPLGRFIEIGKKDIFDNGRIDLLSIGRSGSFMVLDLLDLVICGRQWGKDIWTSLIEETMKLYRDRSIQPIQPRTVFDVSEITRAFRFFSQQSRMGKVVVSMENSNTTINLFPSKYDTSFDPKKTYLMIGGFGGIGISITRWMLSRGARNFVFLSRSGASTSSATNLVADIQSKQGIAHIVAGDVANFHDVQTAFDKAPSQVGGVVHASMNVKAVHWRSLTCEDWHNGIAAKVQGTRNLHRALAIADGRNGGESSLDFFLLLSSLSGTIGSPTEPGYCAANAYMDSFARLRRAQGLKAVSLGLGVIAEVGYLHEHPNMETIYTRRGLQPIGEEELLQLVDLAISHSDSYITPEDDSLIQAHLLTGLEMQAAKTRTTDPSSLAFDILFQDPRAALLKASWDRDVGFSGTAASLCRTELPQGILAAVASGDTVEHAVIQALLAKFSSIIMISPDQLRVDQSLASFGLDSMLAAEFRTFVFQSMQVDLPFENLLSKQATIVSIATSIAEQIQKKPLGIIPDNRGVKNGLVEETYN</sequence>
<dbReference type="CDD" id="cd05195">
    <property type="entry name" value="enoyl_red"/>
    <property type="match status" value="1"/>
</dbReference>
<dbReference type="GO" id="GO:1901336">
    <property type="term" value="P:lactone biosynthetic process"/>
    <property type="evidence" value="ECO:0007669"/>
    <property type="project" value="UniProtKB-ARBA"/>
</dbReference>